<dbReference type="InterPro" id="IPR036390">
    <property type="entry name" value="WH_DNA-bd_sf"/>
</dbReference>
<keyword evidence="3" id="KW-0238">DNA-binding</keyword>
<name>A0ABT7JT68_9HYPH</name>
<sequence>MLTPKIQRSTSADGLFGDKINLHRLEIFVSVAETGSMSAAAEKFGLSQSAVSQAIAKLEEASGIDLFDRSIRPPVLTLKGATFFKHASDVVESVRRLQSGLRFEKTAQLPILRVGMLNSFATTLGPFIIKSLQETAVQWFVDTGYEASRIIALLDRRCDFVITADEASPPPGLIALPIFSESYRIILPLEPEAADKSALERIAGMSMIRFGRDPHMLSRIDHWLAAAGVETIARYHLDTVEGAAQMVASGLGWSLLPPLAFFRLIERGDRITSMRFPGVPIRRTISIVAREDEGAVIAKRIQQTALELINDIFLPSLKKHAPDAFDDIEVHDGI</sequence>
<dbReference type="PROSITE" id="PS50931">
    <property type="entry name" value="HTH_LYSR"/>
    <property type="match status" value="1"/>
</dbReference>
<dbReference type="EMBL" id="JARFYM010000004">
    <property type="protein sequence ID" value="MDL2398913.1"/>
    <property type="molecule type" value="Genomic_DNA"/>
</dbReference>
<dbReference type="Pfam" id="PF03466">
    <property type="entry name" value="LysR_substrate"/>
    <property type="match status" value="1"/>
</dbReference>
<organism evidence="6 7">
    <name type="scientific">Rhizobium mayense</name>
    <dbReference type="NCBI Taxonomy" id="1312184"/>
    <lineage>
        <taxon>Bacteria</taxon>
        <taxon>Pseudomonadati</taxon>
        <taxon>Pseudomonadota</taxon>
        <taxon>Alphaproteobacteria</taxon>
        <taxon>Hyphomicrobiales</taxon>
        <taxon>Rhizobiaceae</taxon>
        <taxon>Rhizobium/Agrobacterium group</taxon>
        <taxon>Rhizobium</taxon>
    </lineage>
</organism>
<dbReference type="InterPro" id="IPR005119">
    <property type="entry name" value="LysR_subst-bd"/>
</dbReference>
<evidence type="ECO:0000256" key="2">
    <source>
        <dbReference type="ARBA" id="ARBA00023015"/>
    </source>
</evidence>
<keyword evidence="4" id="KW-0804">Transcription</keyword>
<protein>
    <submittedName>
        <fullName evidence="6">LysR family transcriptional regulator</fullName>
    </submittedName>
</protein>
<evidence type="ECO:0000313" key="6">
    <source>
        <dbReference type="EMBL" id="MDL2398913.1"/>
    </source>
</evidence>
<dbReference type="InterPro" id="IPR036388">
    <property type="entry name" value="WH-like_DNA-bd_sf"/>
</dbReference>
<dbReference type="CDD" id="cd05466">
    <property type="entry name" value="PBP2_LTTR_substrate"/>
    <property type="match status" value="1"/>
</dbReference>
<proteinExistence type="inferred from homology"/>
<dbReference type="Gene3D" id="1.10.10.10">
    <property type="entry name" value="Winged helix-like DNA-binding domain superfamily/Winged helix DNA-binding domain"/>
    <property type="match status" value="1"/>
</dbReference>
<keyword evidence="7" id="KW-1185">Reference proteome</keyword>
<evidence type="ECO:0000256" key="4">
    <source>
        <dbReference type="ARBA" id="ARBA00023163"/>
    </source>
</evidence>
<evidence type="ECO:0000313" key="7">
    <source>
        <dbReference type="Proteomes" id="UP001172645"/>
    </source>
</evidence>
<dbReference type="SUPFAM" id="SSF53850">
    <property type="entry name" value="Periplasmic binding protein-like II"/>
    <property type="match status" value="1"/>
</dbReference>
<dbReference type="SUPFAM" id="SSF46785">
    <property type="entry name" value="Winged helix' DNA-binding domain"/>
    <property type="match status" value="1"/>
</dbReference>
<evidence type="ECO:0000259" key="5">
    <source>
        <dbReference type="PROSITE" id="PS50931"/>
    </source>
</evidence>
<feature type="domain" description="HTH lysR-type" evidence="5">
    <location>
        <begin position="20"/>
        <end position="77"/>
    </location>
</feature>
<comment type="similarity">
    <text evidence="1">Belongs to the LysR transcriptional regulatory family.</text>
</comment>
<evidence type="ECO:0000256" key="1">
    <source>
        <dbReference type="ARBA" id="ARBA00009437"/>
    </source>
</evidence>
<dbReference type="PANTHER" id="PTHR30346">
    <property type="entry name" value="TRANSCRIPTIONAL DUAL REGULATOR HCAR-RELATED"/>
    <property type="match status" value="1"/>
</dbReference>
<dbReference type="Pfam" id="PF00126">
    <property type="entry name" value="HTH_1"/>
    <property type="match status" value="1"/>
</dbReference>
<dbReference type="PRINTS" id="PR00039">
    <property type="entry name" value="HTHLYSR"/>
</dbReference>
<keyword evidence="2" id="KW-0805">Transcription regulation</keyword>
<evidence type="ECO:0000256" key="3">
    <source>
        <dbReference type="ARBA" id="ARBA00023125"/>
    </source>
</evidence>
<reference evidence="6" key="1">
    <citation type="submission" date="2023-06" db="EMBL/GenBank/DDBJ databases">
        <title>Phylogenetic Diversity of Rhizobium strains.</title>
        <authorList>
            <person name="Moura F.T."/>
            <person name="Helene L.C.F."/>
            <person name="Hungria M."/>
        </authorList>
    </citation>
    <scope>NUCLEOTIDE SEQUENCE</scope>
    <source>
        <strain evidence="6">CCGE526</strain>
    </source>
</reference>
<dbReference type="InterPro" id="IPR000847">
    <property type="entry name" value="LysR_HTH_N"/>
</dbReference>
<dbReference type="PANTHER" id="PTHR30346:SF28">
    <property type="entry name" value="HTH-TYPE TRANSCRIPTIONAL REGULATOR CYNR"/>
    <property type="match status" value="1"/>
</dbReference>
<dbReference type="Proteomes" id="UP001172645">
    <property type="component" value="Unassembled WGS sequence"/>
</dbReference>
<dbReference type="RefSeq" id="WP_285867806.1">
    <property type="nucleotide sequence ID" value="NZ_JARFYM010000004.1"/>
</dbReference>
<accession>A0ABT7JT68</accession>
<comment type="caution">
    <text evidence="6">The sequence shown here is derived from an EMBL/GenBank/DDBJ whole genome shotgun (WGS) entry which is preliminary data.</text>
</comment>
<gene>
    <name evidence="6" type="ORF">PY649_08420</name>
</gene>
<dbReference type="Gene3D" id="3.40.190.10">
    <property type="entry name" value="Periplasmic binding protein-like II"/>
    <property type="match status" value="2"/>
</dbReference>